<keyword evidence="2" id="KW-1185">Reference proteome</keyword>
<dbReference type="AlphaFoldDB" id="A0AAX3E7J2"/>
<reference evidence="1" key="1">
    <citation type="submission" date="2022-10" db="EMBL/GenBank/DDBJ databases">
        <title>Complete genome of Methanoculleus submarinus DSM 15122.</title>
        <authorList>
            <person name="Chen S.-C."/>
            <person name="Lai S.-J."/>
            <person name="You Y.-T."/>
        </authorList>
    </citation>
    <scope>NUCLEOTIDE SEQUENCE</scope>
    <source>
        <strain evidence="1">DSM 15122</strain>
    </source>
</reference>
<evidence type="ECO:0000313" key="1">
    <source>
        <dbReference type="EMBL" id="UYU17864.1"/>
    </source>
</evidence>
<gene>
    <name evidence="1" type="ORF">OH143_09135</name>
</gene>
<dbReference type="Proteomes" id="UP001156196">
    <property type="component" value="Chromosome"/>
</dbReference>
<sequence length="59" mass="6298">MERNCPDDETAWYGGPWVIAIGGGADGECDVPQERSSTTVRWGGGLAPLPCLYPVGLYL</sequence>
<dbReference type="KEGG" id="msum:OH143_09135"/>
<protein>
    <submittedName>
        <fullName evidence="1">Uncharacterized protein</fullName>
    </submittedName>
</protein>
<dbReference type="RefSeq" id="WP_011843327.1">
    <property type="nucleotide sequence ID" value="NZ_CP109831.1"/>
</dbReference>
<dbReference type="GeneID" id="76731053"/>
<dbReference type="EMBL" id="CP109831">
    <property type="protein sequence ID" value="UYU17864.1"/>
    <property type="molecule type" value="Genomic_DNA"/>
</dbReference>
<accession>A0AAX3E7J2</accession>
<evidence type="ECO:0000313" key="2">
    <source>
        <dbReference type="Proteomes" id="UP001156196"/>
    </source>
</evidence>
<name>A0AAX3E7J2_9EURY</name>
<organism evidence="1 2">
    <name type="scientific">Methanoculleus submarinus</name>
    <dbReference type="NCBI Taxonomy" id="204050"/>
    <lineage>
        <taxon>Archaea</taxon>
        <taxon>Methanobacteriati</taxon>
        <taxon>Methanobacteriota</taxon>
        <taxon>Stenosarchaea group</taxon>
        <taxon>Methanomicrobia</taxon>
        <taxon>Methanomicrobiales</taxon>
        <taxon>Methanomicrobiaceae</taxon>
        <taxon>Methanoculleus</taxon>
    </lineage>
</organism>
<proteinExistence type="predicted"/>